<keyword evidence="5" id="KW-1185">Reference proteome</keyword>
<evidence type="ECO:0000256" key="1">
    <source>
        <dbReference type="ARBA" id="ARBA00022884"/>
    </source>
</evidence>
<sequence>MLRISFAKLRNIPRERRGCAARYHTLFISDIPQMHLWECFGSFKSDIIDTHPRVDRSGKMVSGFIGFNDSSKAAEALHERNGKTFNGHMVNLSFALPPDPRERRGRAVGDTPQHKLLFSNFPHDEAGLRDCFDSFKSDIVSIYMLRDETGKRKGSGFIEFNSISKATQALHELDGKTISRYRLEMSFARPPKPAKRGTPHHTLFISDFPHGEASFRECFRSFKADIVHAYLPRDEQGESKSYGFVKFSGISKATEALDELGGKTINGHMLRISFGRPREPLEPPETHLDR</sequence>
<dbReference type="InterPro" id="IPR000504">
    <property type="entry name" value="RRM_dom"/>
</dbReference>
<evidence type="ECO:0000313" key="5">
    <source>
        <dbReference type="Proteomes" id="UP000076532"/>
    </source>
</evidence>
<dbReference type="Pfam" id="PF00076">
    <property type="entry name" value="RRM_1"/>
    <property type="match status" value="2"/>
</dbReference>
<feature type="domain" description="RRM" evidence="3">
    <location>
        <begin position="201"/>
        <end position="277"/>
    </location>
</feature>
<dbReference type="OrthoDB" id="439808at2759"/>
<dbReference type="InterPro" id="IPR035979">
    <property type="entry name" value="RBD_domain_sf"/>
</dbReference>
<dbReference type="PANTHER" id="PTHR48025:SF1">
    <property type="entry name" value="RRM DOMAIN-CONTAINING PROTEIN"/>
    <property type="match status" value="1"/>
</dbReference>
<gene>
    <name evidence="4" type="ORF">FIBSPDRAFT_864150</name>
</gene>
<evidence type="ECO:0000256" key="2">
    <source>
        <dbReference type="PROSITE-ProRule" id="PRU00176"/>
    </source>
</evidence>
<name>A0A166GVJ1_9AGAM</name>
<evidence type="ECO:0000259" key="3">
    <source>
        <dbReference type="PROSITE" id="PS50102"/>
    </source>
</evidence>
<proteinExistence type="predicted"/>
<dbReference type="Gene3D" id="3.30.70.330">
    <property type="match status" value="3"/>
</dbReference>
<reference evidence="4 5" key="1">
    <citation type="journal article" date="2016" name="Mol. Biol. Evol.">
        <title>Comparative Genomics of Early-Diverging Mushroom-Forming Fungi Provides Insights into the Origins of Lignocellulose Decay Capabilities.</title>
        <authorList>
            <person name="Nagy L.G."/>
            <person name="Riley R."/>
            <person name="Tritt A."/>
            <person name="Adam C."/>
            <person name="Daum C."/>
            <person name="Floudas D."/>
            <person name="Sun H."/>
            <person name="Yadav J.S."/>
            <person name="Pangilinan J."/>
            <person name="Larsson K.H."/>
            <person name="Matsuura K."/>
            <person name="Barry K."/>
            <person name="Labutti K."/>
            <person name="Kuo R."/>
            <person name="Ohm R.A."/>
            <person name="Bhattacharya S.S."/>
            <person name="Shirouzu T."/>
            <person name="Yoshinaga Y."/>
            <person name="Martin F.M."/>
            <person name="Grigoriev I.V."/>
            <person name="Hibbett D.S."/>
        </authorList>
    </citation>
    <scope>NUCLEOTIDE SEQUENCE [LARGE SCALE GENOMIC DNA]</scope>
    <source>
        <strain evidence="4 5">CBS 109695</strain>
    </source>
</reference>
<dbReference type="InterPro" id="IPR050502">
    <property type="entry name" value="Euk_RNA-bind_prot"/>
</dbReference>
<keyword evidence="1 2" id="KW-0694">RNA-binding</keyword>
<dbReference type="InterPro" id="IPR012677">
    <property type="entry name" value="Nucleotide-bd_a/b_plait_sf"/>
</dbReference>
<evidence type="ECO:0000313" key="4">
    <source>
        <dbReference type="EMBL" id="KZP18210.1"/>
    </source>
</evidence>
<dbReference type="CDD" id="cd00590">
    <property type="entry name" value="RRM_SF"/>
    <property type="match status" value="2"/>
</dbReference>
<dbReference type="STRING" id="436010.A0A166GVJ1"/>
<dbReference type="GO" id="GO:0005634">
    <property type="term" value="C:nucleus"/>
    <property type="evidence" value="ECO:0007669"/>
    <property type="project" value="TreeGrafter"/>
</dbReference>
<dbReference type="Proteomes" id="UP000076532">
    <property type="component" value="Unassembled WGS sequence"/>
</dbReference>
<accession>A0A166GVJ1</accession>
<dbReference type="PANTHER" id="PTHR48025">
    <property type="entry name" value="OS02G0815200 PROTEIN"/>
    <property type="match status" value="1"/>
</dbReference>
<dbReference type="AlphaFoldDB" id="A0A166GVJ1"/>
<dbReference type="GO" id="GO:0003729">
    <property type="term" value="F:mRNA binding"/>
    <property type="evidence" value="ECO:0007669"/>
    <property type="project" value="TreeGrafter"/>
</dbReference>
<dbReference type="PROSITE" id="PS50102">
    <property type="entry name" value="RRM"/>
    <property type="match status" value="2"/>
</dbReference>
<feature type="domain" description="RRM" evidence="3">
    <location>
        <begin position="114"/>
        <end position="190"/>
    </location>
</feature>
<dbReference type="SUPFAM" id="SSF54928">
    <property type="entry name" value="RNA-binding domain, RBD"/>
    <property type="match status" value="3"/>
</dbReference>
<protein>
    <submittedName>
        <fullName evidence="4">RNA-binding domain-containing protein</fullName>
    </submittedName>
</protein>
<organism evidence="4 5">
    <name type="scientific">Athelia psychrophila</name>
    <dbReference type="NCBI Taxonomy" id="1759441"/>
    <lineage>
        <taxon>Eukaryota</taxon>
        <taxon>Fungi</taxon>
        <taxon>Dikarya</taxon>
        <taxon>Basidiomycota</taxon>
        <taxon>Agaricomycotina</taxon>
        <taxon>Agaricomycetes</taxon>
        <taxon>Agaricomycetidae</taxon>
        <taxon>Atheliales</taxon>
        <taxon>Atheliaceae</taxon>
        <taxon>Athelia</taxon>
    </lineage>
</organism>
<dbReference type="EMBL" id="KV417575">
    <property type="protein sequence ID" value="KZP18210.1"/>
    <property type="molecule type" value="Genomic_DNA"/>
</dbReference>
<dbReference type="SMART" id="SM00360">
    <property type="entry name" value="RRM"/>
    <property type="match status" value="3"/>
</dbReference>